<dbReference type="GO" id="GO:0005975">
    <property type="term" value="P:carbohydrate metabolic process"/>
    <property type="evidence" value="ECO:0007669"/>
    <property type="project" value="UniProtKB-UniRule"/>
</dbReference>
<dbReference type="CDD" id="cd01400">
    <property type="entry name" value="6PGL"/>
    <property type="match status" value="1"/>
</dbReference>
<evidence type="ECO:0000313" key="9">
    <source>
        <dbReference type="EMBL" id="MBB2163938.1"/>
    </source>
</evidence>
<dbReference type="UniPathway" id="UPA00115">
    <property type="reaction ID" value="UER00409"/>
</dbReference>
<comment type="function">
    <text evidence="2 7">Hydrolysis of 6-phosphogluconolactone to 6-phosphogluconate.</text>
</comment>
<dbReference type="PANTHER" id="PTHR11054">
    <property type="entry name" value="6-PHOSPHOGLUCONOLACTONASE"/>
    <property type="match status" value="1"/>
</dbReference>
<dbReference type="GO" id="GO:0017057">
    <property type="term" value="F:6-phosphogluconolactonase activity"/>
    <property type="evidence" value="ECO:0007669"/>
    <property type="project" value="UniProtKB-UniRule"/>
</dbReference>
<reference evidence="11 12" key="1">
    <citation type="submission" date="2020-04" db="EMBL/GenBank/DDBJ databases">
        <title>Description of novel Gluconacetobacter.</title>
        <authorList>
            <person name="Sombolestani A."/>
        </authorList>
    </citation>
    <scope>NUCLEOTIDE SEQUENCE [LARGE SCALE GENOMIC DNA]</scope>
    <source>
        <strain evidence="10 11">LMG 1728</strain>
        <strain evidence="9 12">LMG 1731</strain>
    </source>
</reference>
<evidence type="ECO:0000313" key="10">
    <source>
        <dbReference type="EMBL" id="MBB2193264.1"/>
    </source>
</evidence>
<dbReference type="InterPro" id="IPR006148">
    <property type="entry name" value="Glc/Gal-6P_isomerase"/>
</dbReference>
<keyword evidence="11" id="KW-1185">Reference proteome</keyword>
<dbReference type="Proteomes" id="UP000540490">
    <property type="component" value="Unassembled WGS sequence"/>
</dbReference>
<comment type="similarity">
    <text evidence="4 7">Belongs to the glucosamine/galactosamine-6-phosphate isomerase family. 6-phosphogluconolactonase subfamily.</text>
</comment>
<dbReference type="SUPFAM" id="SSF100950">
    <property type="entry name" value="NagB/RpiA/CoA transferase-like"/>
    <property type="match status" value="1"/>
</dbReference>
<evidence type="ECO:0000256" key="6">
    <source>
        <dbReference type="ARBA" id="ARBA00020337"/>
    </source>
</evidence>
<dbReference type="EC" id="3.1.1.31" evidence="5 7"/>
<organism evidence="9 12">
    <name type="scientific">Gluconacetobacter dulcium</name>
    <dbReference type="NCBI Taxonomy" id="2729096"/>
    <lineage>
        <taxon>Bacteria</taxon>
        <taxon>Pseudomonadati</taxon>
        <taxon>Pseudomonadota</taxon>
        <taxon>Alphaproteobacteria</taxon>
        <taxon>Acetobacterales</taxon>
        <taxon>Acetobacteraceae</taxon>
        <taxon>Gluconacetobacter</taxon>
    </lineage>
</organism>
<sequence length="245" mass="26391">MMGHDVTSGRLVVLADGEAIARHMAEWLTELALAKTDGPFVVALSGGSTPKRLYEILGSAEYATRFPWARTHLFFGDERFVPPSDPASNYAMTQAALLSHVAIPPAQVHPMPTDGDPVQAAARYQAELQALYGAAELQPGRPLFDVVLLGLGDNGHTASLFPRQPVLQERRLWVSTCVPDDAPHTRLTLTYPAIHSSRHVVFMLAGAAKRDVFARVRAGDPVEPASHITTEGGLTWLVDKAAAGV</sequence>
<evidence type="ECO:0000256" key="7">
    <source>
        <dbReference type="RuleBase" id="RU365095"/>
    </source>
</evidence>
<evidence type="ECO:0000256" key="3">
    <source>
        <dbReference type="ARBA" id="ARBA00004961"/>
    </source>
</evidence>
<dbReference type="InterPro" id="IPR039104">
    <property type="entry name" value="6PGL"/>
</dbReference>
<accession>A0A7W4IJA5</accession>
<evidence type="ECO:0000256" key="1">
    <source>
        <dbReference type="ARBA" id="ARBA00000832"/>
    </source>
</evidence>
<protein>
    <recommendedName>
        <fullName evidence="6 7">6-phosphogluconolactonase</fullName>
        <shortName evidence="7">6PGL</shortName>
        <ecNumber evidence="5 7">3.1.1.31</ecNumber>
    </recommendedName>
</protein>
<dbReference type="Gene3D" id="3.40.50.1360">
    <property type="match status" value="1"/>
</dbReference>
<keyword evidence="7 9" id="KW-0378">Hydrolase</keyword>
<dbReference type="EMBL" id="JABEQN010000005">
    <property type="protein sequence ID" value="MBB2193264.1"/>
    <property type="molecule type" value="Genomic_DNA"/>
</dbReference>
<dbReference type="NCBIfam" id="TIGR01198">
    <property type="entry name" value="pgl"/>
    <property type="match status" value="1"/>
</dbReference>
<dbReference type="GO" id="GO:0006098">
    <property type="term" value="P:pentose-phosphate shunt"/>
    <property type="evidence" value="ECO:0007669"/>
    <property type="project" value="UniProtKB-UniPathway"/>
</dbReference>
<dbReference type="AlphaFoldDB" id="A0A7W4IJA5"/>
<dbReference type="PANTHER" id="PTHR11054:SF0">
    <property type="entry name" value="6-PHOSPHOGLUCONOLACTONASE"/>
    <property type="match status" value="1"/>
</dbReference>
<feature type="domain" description="Glucosamine/galactosamine-6-phosphate isomerase" evidence="8">
    <location>
        <begin position="16"/>
        <end position="236"/>
    </location>
</feature>
<evidence type="ECO:0000259" key="8">
    <source>
        <dbReference type="Pfam" id="PF01182"/>
    </source>
</evidence>
<name>A0A7W4IJA5_9PROT</name>
<evidence type="ECO:0000313" key="12">
    <source>
        <dbReference type="Proteomes" id="UP000561077"/>
    </source>
</evidence>
<evidence type="ECO:0000256" key="2">
    <source>
        <dbReference type="ARBA" id="ARBA00002681"/>
    </source>
</evidence>
<gene>
    <name evidence="7 9" type="primary">pgl</name>
    <name evidence="10" type="ORF">HLH25_06340</name>
    <name evidence="9" type="ORF">HLH26_05185</name>
</gene>
<evidence type="ECO:0000256" key="5">
    <source>
        <dbReference type="ARBA" id="ARBA00013198"/>
    </source>
</evidence>
<evidence type="ECO:0000256" key="4">
    <source>
        <dbReference type="ARBA" id="ARBA00010662"/>
    </source>
</evidence>
<dbReference type="InterPro" id="IPR037171">
    <property type="entry name" value="NagB/RpiA_transferase-like"/>
</dbReference>
<dbReference type="Pfam" id="PF01182">
    <property type="entry name" value="Glucosamine_iso"/>
    <property type="match status" value="1"/>
</dbReference>
<dbReference type="Proteomes" id="UP000561077">
    <property type="component" value="Unassembled WGS sequence"/>
</dbReference>
<dbReference type="InterPro" id="IPR005900">
    <property type="entry name" value="6-phosphogluconolactonase_DevB"/>
</dbReference>
<proteinExistence type="inferred from homology"/>
<comment type="caution">
    <text evidence="9">The sequence shown here is derived from an EMBL/GenBank/DDBJ whole genome shotgun (WGS) entry which is preliminary data.</text>
</comment>
<comment type="catalytic activity">
    <reaction evidence="1 7">
        <text>6-phospho-D-glucono-1,5-lactone + H2O = 6-phospho-D-gluconate + H(+)</text>
        <dbReference type="Rhea" id="RHEA:12556"/>
        <dbReference type="ChEBI" id="CHEBI:15377"/>
        <dbReference type="ChEBI" id="CHEBI:15378"/>
        <dbReference type="ChEBI" id="CHEBI:57955"/>
        <dbReference type="ChEBI" id="CHEBI:58759"/>
        <dbReference type="EC" id="3.1.1.31"/>
    </reaction>
</comment>
<evidence type="ECO:0000313" key="11">
    <source>
        <dbReference type="Proteomes" id="UP000540490"/>
    </source>
</evidence>
<dbReference type="EMBL" id="JABEQO010000004">
    <property type="protein sequence ID" value="MBB2163938.1"/>
    <property type="molecule type" value="Genomic_DNA"/>
</dbReference>
<comment type="pathway">
    <text evidence="3 7">Carbohydrate degradation; pentose phosphate pathway; D-ribulose 5-phosphate from D-glucose 6-phosphate (oxidative stage): step 2/3.</text>
</comment>